<evidence type="ECO:0000313" key="2">
    <source>
        <dbReference type="Proteomes" id="UP000639772"/>
    </source>
</evidence>
<comment type="caution">
    <text evidence="1">The sequence shown here is derived from an EMBL/GenBank/DDBJ whole genome shotgun (WGS) entry which is preliminary data.</text>
</comment>
<dbReference type="EMBL" id="JADCNM010000001">
    <property type="protein sequence ID" value="KAG0500039.1"/>
    <property type="molecule type" value="Genomic_DNA"/>
</dbReference>
<dbReference type="OrthoDB" id="1737400at2759"/>
<name>A0A835S289_VANPL</name>
<dbReference type="Proteomes" id="UP000639772">
    <property type="component" value="Chromosome 1"/>
</dbReference>
<evidence type="ECO:0000313" key="1">
    <source>
        <dbReference type="EMBL" id="KAG0500039.1"/>
    </source>
</evidence>
<reference evidence="1 2" key="1">
    <citation type="journal article" date="2020" name="Nat. Food">
        <title>A phased Vanilla planifolia genome enables genetic improvement of flavour and production.</title>
        <authorList>
            <person name="Hasing T."/>
            <person name="Tang H."/>
            <person name="Brym M."/>
            <person name="Khazi F."/>
            <person name="Huang T."/>
            <person name="Chambers A.H."/>
        </authorList>
    </citation>
    <scope>NUCLEOTIDE SEQUENCE [LARGE SCALE GENOMIC DNA]</scope>
    <source>
        <tissue evidence="1">Leaf</tissue>
    </source>
</reference>
<accession>A0A835S289</accession>
<protein>
    <submittedName>
        <fullName evidence="1">Uncharacterized protein</fullName>
    </submittedName>
</protein>
<proteinExistence type="predicted"/>
<organism evidence="1 2">
    <name type="scientific">Vanilla planifolia</name>
    <name type="common">Vanilla</name>
    <dbReference type="NCBI Taxonomy" id="51239"/>
    <lineage>
        <taxon>Eukaryota</taxon>
        <taxon>Viridiplantae</taxon>
        <taxon>Streptophyta</taxon>
        <taxon>Embryophyta</taxon>
        <taxon>Tracheophyta</taxon>
        <taxon>Spermatophyta</taxon>
        <taxon>Magnoliopsida</taxon>
        <taxon>Liliopsida</taxon>
        <taxon>Asparagales</taxon>
        <taxon>Orchidaceae</taxon>
        <taxon>Vanilloideae</taxon>
        <taxon>Vanilleae</taxon>
        <taxon>Vanilla</taxon>
    </lineage>
</organism>
<gene>
    <name evidence="1" type="ORF">HPP92_000111</name>
</gene>
<sequence length="111" mass="12797">MGDRIVQTLHSNSSVEHAVDAADFAFQPKNGMFISRSKTTIDPFEHKENPQEISERILCLSQSLSNKDIHELFSLPPQGFDISLTQQQLYEEHDRQHTLCVPRGFLFYIFC</sequence>
<dbReference type="AlphaFoldDB" id="A0A835S289"/>